<reference evidence="2" key="1">
    <citation type="journal article" date="2014" name="Int. J. Syst. Evol. Microbiol.">
        <title>Complete genome of a new Firmicutes species belonging to the dominant human colonic microbiota ('Ruminococcus bicirculans') reveals two chromosomes and a selective capacity to utilize plant glucans.</title>
        <authorList>
            <consortium name="NISC Comparative Sequencing Program"/>
            <person name="Wegmann U."/>
            <person name="Louis P."/>
            <person name="Goesmann A."/>
            <person name="Henrissat B."/>
            <person name="Duncan S.H."/>
            <person name="Flint H.J."/>
        </authorList>
    </citation>
    <scope>NUCLEOTIDE SEQUENCE</scope>
    <source>
        <strain evidence="2">CGMCC 4.5581</strain>
    </source>
</reference>
<dbReference type="InterPro" id="IPR014710">
    <property type="entry name" value="RmlC-like_jellyroll"/>
</dbReference>
<dbReference type="PANTHER" id="PTHR36440:SF1">
    <property type="entry name" value="PUTATIVE (AFU_ORTHOLOGUE AFUA_8G07350)-RELATED"/>
    <property type="match status" value="1"/>
</dbReference>
<reference evidence="5" key="2">
    <citation type="journal article" date="2019" name="Int. J. Syst. Evol. Microbiol.">
        <title>The Global Catalogue of Microorganisms (GCM) 10K type strain sequencing project: providing services to taxonomists for standard genome sequencing and annotation.</title>
        <authorList>
            <consortium name="The Broad Institute Genomics Platform"/>
            <consortium name="The Broad Institute Genome Sequencing Center for Infectious Disease"/>
            <person name="Wu L."/>
            <person name="Ma J."/>
        </authorList>
    </citation>
    <scope>NUCLEOTIDE SEQUENCE [LARGE SCALE GENOMIC DNA]</scope>
    <source>
        <strain evidence="5">CGMCC 4.5581</strain>
    </source>
</reference>
<reference evidence="2" key="4">
    <citation type="submission" date="2024-05" db="EMBL/GenBank/DDBJ databases">
        <authorList>
            <person name="Sun Q."/>
            <person name="Zhou Y."/>
        </authorList>
    </citation>
    <scope>NUCLEOTIDE SEQUENCE</scope>
    <source>
        <strain evidence="2">CGMCC 4.5581</strain>
    </source>
</reference>
<dbReference type="GO" id="GO:0051213">
    <property type="term" value="F:dioxygenase activity"/>
    <property type="evidence" value="ECO:0007669"/>
    <property type="project" value="UniProtKB-KW"/>
</dbReference>
<reference evidence="3 4" key="3">
    <citation type="submission" date="2020-02" db="EMBL/GenBank/DDBJ databases">
        <title>Sequencing the genomes of 1000 actinobacteria strains.</title>
        <authorList>
            <person name="Klenk H.-P."/>
        </authorList>
    </citation>
    <scope>NUCLEOTIDE SEQUENCE [LARGE SCALE GENOMIC DNA]</scope>
    <source>
        <strain evidence="3 4">DSM 45201</strain>
    </source>
</reference>
<protein>
    <submittedName>
        <fullName evidence="3">Quercetin dioxygenase-like cupin family protein</fullName>
    </submittedName>
</protein>
<proteinExistence type="predicted"/>
<dbReference type="Proteomes" id="UP000552836">
    <property type="component" value="Unassembled WGS sequence"/>
</dbReference>
<dbReference type="Gene3D" id="2.60.120.10">
    <property type="entry name" value="Jelly Rolls"/>
    <property type="match status" value="1"/>
</dbReference>
<dbReference type="SUPFAM" id="SSF51182">
    <property type="entry name" value="RmlC-like cupins"/>
    <property type="match status" value="1"/>
</dbReference>
<keyword evidence="5" id="KW-1185">Reference proteome</keyword>
<organism evidence="3 4">
    <name type="scientific">Modestobacter marinus</name>
    <dbReference type="NCBI Taxonomy" id="477641"/>
    <lineage>
        <taxon>Bacteria</taxon>
        <taxon>Bacillati</taxon>
        <taxon>Actinomycetota</taxon>
        <taxon>Actinomycetes</taxon>
        <taxon>Geodermatophilales</taxon>
        <taxon>Geodermatophilaceae</taxon>
        <taxon>Modestobacter</taxon>
    </lineage>
</organism>
<dbReference type="Pfam" id="PF07883">
    <property type="entry name" value="Cupin_2"/>
    <property type="match status" value="1"/>
</dbReference>
<dbReference type="InterPro" id="IPR053146">
    <property type="entry name" value="QDO-like"/>
</dbReference>
<dbReference type="PANTHER" id="PTHR36440">
    <property type="entry name" value="PUTATIVE (AFU_ORTHOLOGUE AFUA_8G07350)-RELATED"/>
    <property type="match status" value="1"/>
</dbReference>
<keyword evidence="3" id="KW-0223">Dioxygenase</keyword>
<keyword evidence="3" id="KW-0560">Oxidoreductase</keyword>
<accession>A0A846LWV3</accession>
<dbReference type="AlphaFoldDB" id="A0A846LWV3"/>
<dbReference type="InterPro" id="IPR013096">
    <property type="entry name" value="Cupin_2"/>
</dbReference>
<evidence type="ECO:0000313" key="4">
    <source>
        <dbReference type="Proteomes" id="UP000552836"/>
    </source>
</evidence>
<dbReference type="InterPro" id="IPR011051">
    <property type="entry name" value="RmlC_Cupin_sf"/>
</dbReference>
<feature type="domain" description="Cupin type-2" evidence="1">
    <location>
        <begin position="39"/>
        <end position="101"/>
    </location>
</feature>
<dbReference type="EMBL" id="JAAMPA010000001">
    <property type="protein sequence ID" value="NIH66850.1"/>
    <property type="molecule type" value="Genomic_DNA"/>
</dbReference>
<evidence type="ECO:0000313" key="3">
    <source>
        <dbReference type="EMBL" id="NIH66850.1"/>
    </source>
</evidence>
<gene>
    <name evidence="3" type="ORF">FB380_001296</name>
    <name evidence="2" type="ORF">GCM10011589_02670</name>
</gene>
<evidence type="ECO:0000313" key="2">
    <source>
        <dbReference type="EMBL" id="GGL49647.1"/>
    </source>
</evidence>
<name>A0A846LWV3_9ACTN</name>
<dbReference type="EMBL" id="BMMI01000001">
    <property type="protein sequence ID" value="GGL49647.1"/>
    <property type="molecule type" value="Genomic_DNA"/>
</dbReference>
<evidence type="ECO:0000259" key="1">
    <source>
        <dbReference type="Pfam" id="PF07883"/>
    </source>
</evidence>
<dbReference type="RefSeq" id="WP_166754371.1">
    <property type="nucleotide sequence ID" value="NZ_BAABJU010000001.1"/>
</dbReference>
<comment type="caution">
    <text evidence="3">The sequence shown here is derived from an EMBL/GenBank/DDBJ whole genome shotgun (WGS) entry which is preliminary data.</text>
</comment>
<dbReference type="Proteomes" id="UP000648663">
    <property type="component" value="Unassembled WGS sequence"/>
</dbReference>
<evidence type="ECO:0000313" key="5">
    <source>
        <dbReference type="Proteomes" id="UP000648663"/>
    </source>
</evidence>
<sequence length="152" mass="16472">MTLLPDPATFSWRGDQPSAGRTRFVATGAQTRGDFGLFEVTMAPGGSGPGPHLHRTFSESFHVLEGSLAVLANGEWTTAHAGDLVYVPRSGVHGFRSVGPDVGARFQILFTPDIPREEYFTGLLELHAGGRTPSVEEIDAFALRHDQLNLRD</sequence>